<evidence type="ECO:0000256" key="1">
    <source>
        <dbReference type="SAM" id="MobiDB-lite"/>
    </source>
</evidence>
<name>A0AA40HJ97_CNENI</name>
<accession>A0AA40HJ97</accession>
<dbReference type="AlphaFoldDB" id="A0AA40HJ97"/>
<feature type="compositionally biased region" description="Low complexity" evidence="1">
    <location>
        <begin position="29"/>
        <end position="51"/>
    </location>
</feature>
<gene>
    <name evidence="2" type="ORF">QTO34_006911</name>
</gene>
<protein>
    <submittedName>
        <fullName evidence="2">Uncharacterized protein</fullName>
    </submittedName>
</protein>
<reference evidence="2" key="1">
    <citation type="submission" date="2023-06" db="EMBL/GenBank/DDBJ databases">
        <title>Reference genome for the Northern bat (Eptesicus nilssonii), a most northern bat species.</title>
        <authorList>
            <person name="Laine V.N."/>
            <person name="Pulliainen A.T."/>
            <person name="Lilley T.M."/>
        </authorList>
    </citation>
    <scope>NUCLEOTIDE SEQUENCE</scope>
    <source>
        <strain evidence="2">BLF_Eptnil</strain>
        <tissue evidence="2">Kidney</tissue>
    </source>
</reference>
<comment type="caution">
    <text evidence="2">The sequence shown here is derived from an EMBL/GenBank/DDBJ whole genome shotgun (WGS) entry which is preliminary data.</text>
</comment>
<feature type="region of interest" description="Disordered" evidence="1">
    <location>
        <begin position="15"/>
        <end position="55"/>
    </location>
</feature>
<dbReference type="Proteomes" id="UP001177744">
    <property type="component" value="Unassembled WGS sequence"/>
</dbReference>
<sequence>MWLASRSLLTTALDTLLMAPQTPHPQPKAPASTPQPSSTSPQPPAMTSTPQDSQAAINRQINLELRFLRLPAHVLLL</sequence>
<evidence type="ECO:0000313" key="2">
    <source>
        <dbReference type="EMBL" id="KAK1332239.1"/>
    </source>
</evidence>
<organism evidence="2 3">
    <name type="scientific">Cnephaeus nilssonii</name>
    <name type="common">Northern bat</name>
    <name type="synonym">Eptesicus nilssonii</name>
    <dbReference type="NCBI Taxonomy" id="3371016"/>
    <lineage>
        <taxon>Eukaryota</taxon>
        <taxon>Metazoa</taxon>
        <taxon>Chordata</taxon>
        <taxon>Craniata</taxon>
        <taxon>Vertebrata</taxon>
        <taxon>Euteleostomi</taxon>
        <taxon>Mammalia</taxon>
        <taxon>Eutheria</taxon>
        <taxon>Laurasiatheria</taxon>
        <taxon>Chiroptera</taxon>
        <taxon>Yangochiroptera</taxon>
        <taxon>Vespertilionidae</taxon>
        <taxon>Cnephaeus</taxon>
    </lineage>
</organism>
<evidence type="ECO:0000313" key="3">
    <source>
        <dbReference type="Proteomes" id="UP001177744"/>
    </source>
</evidence>
<keyword evidence="3" id="KW-1185">Reference proteome</keyword>
<proteinExistence type="predicted"/>
<dbReference type="EMBL" id="JAULJE010000018">
    <property type="protein sequence ID" value="KAK1332239.1"/>
    <property type="molecule type" value="Genomic_DNA"/>
</dbReference>